<comment type="caution">
    <text evidence="1">The sequence shown here is derived from an EMBL/GenBank/DDBJ whole genome shotgun (WGS) entry which is preliminary data.</text>
</comment>
<accession>A0A9P8BYC8</accession>
<protein>
    <submittedName>
        <fullName evidence="1">Uncharacterized protein</fullName>
    </submittedName>
</protein>
<proteinExistence type="predicted"/>
<sequence length="218" mass="25241">MVETLTVRKNKNTGELYSLLIDIQVTFPDAQRFRAKGTVINFLMDENEQRPTQAIISASAILPVSEPRAQLLTDDRMIACRQQPPFKKRRSLLLPEAKEREEKMLVELTAAKERDDELRGMQQQTIDRLIVAQQKIEAILVQNYELHDYPIPRHFVILPDSYERWGLRNFVKERFRLFFFVSVATFATSTSRPVPLLTISPLPQLSRLLPYLSRAATT</sequence>
<keyword evidence="2" id="KW-1185">Reference proteome</keyword>
<dbReference type="Proteomes" id="UP000707451">
    <property type="component" value="Unassembled WGS sequence"/>
</dbReference>
<dbReference type="AlphaFoldDB" id="A0A9P8BYC8"/>
<dbReference type="OrthoDB" id="2415518at2759"/>
<organism evidence="1 2">
    <name type="scientific">Linnemannia hyalina</name>
    <dbReference type="NCBI Taxonomy" id="64524"/>
    <lineage>
        <taxon>Eukaryota</taxon>
        <taxon>Fungi</taxon>
        <taxon>Fungi incertae sedis</taxon>
        <taxon>Mucoromycota</taxon>
        <taxon>Mortierellomycotina</taxon>
        <taxon>Mortierellomycetes</taxon>
        <taxon>Mortierellales</taxon>
        <taxon>Mortierellaceae</taxon>
        <taxon>Linnemannia</taxon>
    </lineage>
</organism>
<evidence type="ECO:0000313" key="2">
    <source>
        <dbReference type="Proteomes" id="UP000707451"/>
    </source>
</evidence>
<evidence type="ECO:0000313" key="1">
    <source>
        <dbReference type="EMBL" id="KAG9072955.1"/>
    </source>
</evidence>
<name>A0A9P8BYC8_9FUNG</name>
<gene>
    <name evidence="1" type="ORF">KI688_000736</name>
</gene>
<reference evidence="1" key="1">
    <citation type="submission" date="2021-06" db="EMBL/GenBank/DDBJ databases">
        <title>Genome Sequence of Mortierella hyaline Strain SCG-10, a Cold-Adapted, Nitrate-Reducing Fungus Isolated from Soil in Minnesota, USA.</title>
        <authorList>
            <person name="Aldossari N."/>
        </authorList>
    </citation>
    <scope>NUCLEOTIDE SEQUENCE</scope>
    <source>
        <strain evidence="1">SCG-10</strain>
    </source>
</reference>
<dbReference type="EMBL" id="JAHRHY010000001">
    <property type="protein sequence ID" value="KAG9072955.1"/>
    <property type="molecule type" value="Genomic_DNA"/>
</dbReference>